<dbReference type="EMBL" id="VAWE01000001">
    <property type="protein sequence ID" value="TLQ47246.1"/>
    <property type="molecule type" value="Genomic_DNA"/>
</dbReference>
<dbReference type="InterPro" id="IPR013517">
    <property type="entry name" value="FG-GAP"/>
</dbReference>
<comment type="caution">
    <text evidence="6">The sequence shown here is derived from an EMBL/GenBank/DDBJ whole genome shotgun (WGS) entry which is preliminary data.</text>
</comment>
<dbReference type="OrthoDB" id="4330330at2"/>
<keyword evidence="1 5" id="KW-0732">Signal</keyword>
<evidence type="ECO:0000313" key="6">
    <source>
        <dbReference type="EMBL" id="TLQ47246.1"/>
    </source>
</evidence>
<name>A0A5R9EBD5_9ACTN</name>
<evidence type="ECO:0000256" key="4">
    <source>
        <dbReference type="SAM" id="MobiDB-lite"/>
    </source>
</evidence>
<organism evidence="6 7">
    <name type="scientific">Streptomyces marianii</name>
    <dbReference type="NCBI Taxonomy" id="1817406"/>
    <lineage>
        <taxon>Bacteria</taxon>
        <taxon>Bacillati</taxon>
        <taxon>Actinomycetota</taxon>
        <taxon>Actinomycetes</taxon>
        <taxon>Kitasatosporales</taxon>
        <taxon>Streptomycetaceae</taxon>
        <taxon>Streptomyces</taxon>
    </lineage>
</organism>
<gene>
    <name evidence="6" type="ORF">FEF34_33645</name>
</gene>
<dbReference type="Proteomes" id="UP000305921">
    <property type="component" value="Unassembled WGS sequence"/>
</dbReference>
<dbReference type="PANTHER" id="PTHR36220:SF1">
    <property type="entry name" value="GAMMA TUBULIN COMPLEX COMPONENT C-TERMINAL DOMAIN-CONTAINING PROTEIN"/>
    <property type="match status" value="1"/>
</dbReference>
<dbReference type="InterPro" id="IPR013519">
    <property type="entry name" value="Int_alpha_beta-p"/>
</dbReference>
<keyword evidence="3" id="KW-0325">Glycoprotein</keyword>
<evidence type="ECO:0000256" key="2">
    <source>
        <dbReference type="ARBA" id="ARBA00022737"/>
    </source>
</evidence>
<accession>A0A5R9EBD5</accession>
<protein>
    <submittedName>
        <fullName evidence="6">VCBS repeat-containing protein</fullName>
    </submittedName>
</protein>
<dbReference type="Pfam" id="PF01839">
    <property type="entry name" value="FG-GAP"/>
    <property type="match status" value="1"/>
</dbReference>
<dbReference type="SUPFAM" id="SSF69318">
    <property type="entry name" value="Integrin alpha N-terminal domain"/>
    <property type="match status" value="1"/>
</dbReference>
<dbReference type="AlphaFoldDB" id="A0A5R9EBD5"/>
<dbReference type="Gene3D" id="2.130.10.130">
    <property type="entry name" value="Integrin alpha, N-terminal"/>
    <property type="match status" value="2"/>
</dbReference>
<evidence type="ECO:0000313" key="7">
    <source>
        <dbReference type="Proteomes" id="UP000305921"/>
    </source>
</evidence>
<dbReference type="InterPro" id="IPR028994">
    <property type="entry name" value="Integrin_alpha_N"/>
</dbReference>
<feature type="chain" id="PRO_5024271024" evidence="5">
    <location>
        <begin position="36"/>
        <end position="513"/>
    </location>
</feature>
<evidence type="ECO:0000256" key="1">
    <source>
        <dbReference type="ARBA" id="ARBA00022729"/>
    </source>
</evidence>
<feature type="signal peptide" evidence="5">
    <location>
        <begin position="1"/>
        <end position="35"/>
    </location>
</feature>
<proteinExistence type="predicted"/>
<reference evidence="6 7" key="1">
    <citation type="submission" date="2019-05" db="EMBL/GenBank/DDBJ databases">
        <title>Streptomyces marianii sp. nov., a novel marine actinomycete from southern coast of India.</title>
        <authorList>
            <person name="Iniyan A.M."/>
            <person name="Wink J."/>
            <person name="Ramprasad E."/>
            <person name="Ramana C.V."/>
            <person name="Bunk B."/>
            <person name="Sproer C."/>
            <person name="Joseph F.-J.R.S."/>
            <person name="Vincent S.G.P."/>
        </authorList>
    </citation>
    <scope>NUCLEOTIDE SEQUENCE [LARGE SCALE GENOMIC DNA]</scope>
    <source>
        <strain evidence="6 7">ICN19</strain>
    </source>
</reference>
<keyword evidence="2" id="KW-0677">Repeat</keyword>
<keyword evidence="7" id="KW-1185">Reference proteome</keyword>
<feature type="region of interest" description="Disordered" evidence="4">
    <location>
        <begin position="280"/>
        <end position="303"/>
    </location>
</feature>
<dbReference type="PANTHER" id="PTHR36220">
    <property type="entry name" value="UNNAMED PRODUCT"/>
    <property type="match status" value="1"/>
</dbReference>
<evidence type="ECO:0000256" key="3">
    <source>
        <dbReference type="ARBA" id="ARBA00023180"/>
    </source>
</evidence>
<dbReference type="Pfam" id="PF14312">
    <property type="entry name" value="FG-GAP_2"/>
    <property type="match status" value="1"/>
</dbReference>
<dbReference type="PROSITE" id="PS51470">
    <property type="entry name" value="FG_GAP"/>
    <property type="match status" value="2"/>
</dbReference>
<dbReference type="SMART" id="SM00191">
    <property type="entry name" value="Int_alpha"/>
    <property type="match status" value="3"/>
</dbReference>
<evidence type="ECO:0000256" key="5">
    <source>
        <dbReference type="SAM" id="SignalP"/>
    </source>
</evidence>
<sequence length="513" mass="51498">MSVVRTGWRRCAVGIAAGALLSVGLGAGSPQNALAAAACVGGGDSDFNGDGLRDTVIADPQATVSGVPKAGQVHVVLGGGKGTVQVHQDMPNVSDGAEAGDQFGFSFAVYDADQDGCSDLAVGIPYEDVGVVPDAGLVHLIYGSTAGIGQGKPSKGFRQGSDGLLKNTYEAEDWVGYSVATTVSASNNAYLIIGIPGEDEPGKVDMGEVAAVYGPDQKVASITQDSVGVWEEGESYDQFGASVAAAGNLFVVGAPGESIDTDRAAGVVMAFRPSINTDGIPAPSWGMGQSRSDGAESSAEAGDRYGTSVSLTSYRPSGAASATDFILAVGAPGEDLAGAVDAGVVQTYHGTAAGTVSQLDWIDQNTANVEGEAEAGDFFGQRVRVVNTSPNAVGTASTMRLAVGVPGEETSEEFRDKGGVQIMPLIGAPGSGDTWIDPGSGIPSEPANQQFAGISLGGTSTALYVGMPYGPAGGRAVYGFPWNVASGGAPTQTWKPGEGGIPAENVAFGTAVG</sequence>